<dbReference type="SUPFAM" id="SSF51261">
    <property type="entry name" value="Duplicated hybrid motif"/>
    <property type="match status" value="1"/>
</dbReference>
<accession>A0ABY5PEQ1</accession>
<organism evidence="3 4">
    <name type="scientific">Svornostia abyssi</name>
    <dbReference type="NCBI Taxonomy" id="2898438"/>
    <lineage>
        <taxon>Bacteria</taxon>
        <taxon>Bacillati</taxon>
        <taxon>Actinomycetota</taxon>
        <taxon>Thermoleophilia</taxon>
        <taxon>Solirubrobacterales</taxon>
        <taxon>Baekduiaceae</taxon>
        <taxon>Svornostia</taxon>
    </lineage>
</organism>
<dbReference type="Proteomes" id="UP001058860">
    <property type="component" value="Chromosome"/>
</dbReference>
<dbReference type="Gene3D" id="2.70.70.10">
    <property type="entry name" value="Glucose Permease (Domain IIA)"/>
    <property type="match status" value="1"/>
</dbReference>
<name>A0ABY5PEQ1_9ACTN</name>
<keyword evidence="1" id="KW-0732">Signal</keyword>
<dbReference type="PANTHER" id="PTHR21666:SF289">
    <property type="entry name" value="L-ALA--D-GLU ENDOPEPTIDASE"/>
    <property type="match status" value="1"/>
</dbReference>
<gene>
    <name evidence="3" type="ORF">LRS13_20630</name>
</gene>
<sequence length="267" mass="27668">MSILPLVSAPEGVAASAAGGAAAPSAPVVAAVTCADGRSGECSRGVELHIAGSALQTITRVRFLGAAGRRDDRVATPRQTRDGLVAVVIPRRSKSGPIEVRGEGGIARTQPIRITATAAGAGAGEPLGPGERAFPIVGRHDYGTEINRFGGGRGHQGQDVFAACGTKLVAAEPGRVLMSTFQARAGNYLVLQHADGRATAYMHMRSAPLVEKGDRVEAGDPIGEVGDTGRASGCHLHFELWTAPGWYRGGRPIDPLPFLRELDSKAP</sequence>
<dbReference type="InterPro" id="IPR016047">
    <property type="entry name" value="M23ase_b-sheet_dom"/>
</dbReference>
<evidence type="ECO:0000313" key="3">
    <source>
        <dbReference type="EMBL" id="UUY03057.1"/>
    </source>
</evidence>
<dbReference type="EMBL" id="CP088295">
    <property type="protein sequence ID" value="UUY03057.1"/>
    <property type="molecule type" value="Genomic_DNA"/>
</dbReference>
<evidence type="ECO:0000256" key="1">
    <source>
        <dbReference type="ARBA" id="ARBA00022729"/>
    </source>
</evidence>
<evidence type="ECO:0000259" key="2">
    <source>
        <dbReference type="Pfam" id="PF01551"/>
    </source>
</evidence>
<keyword evidence="4" id="KW-1185">Reference proteome</keyword>
<reference evidence="4" key="1">
    <citation type="submission" date="2021-11" db="EMBL/GenBank/DDBJ databases">
        <title>Cultivation dependent microbiological survey of springs from the worlds oldest radium mine currently devoted to the extraction of radon-saturated water.</title>
        <authorList>
            <person name="Kapinusova G."/>
            <person name="Smrhova T."/>
            <person name="Strejcek M."/>
            <person name="Suman J."/>
            <person name="Jani K."/>
            <person name="Pajer P."/>
            <person name="Uhlik O."/>
        </authorList>
    </citation>
    <scope>NUCLEOTIDE SEQUENCE [LARGE SCALE GENOMIC DNA]</scope>
    <source>
        <strain evidence="4">J379</strain>
    </source>
</reference>
<proteinExistence type="predicted"/>
<dbReference type="Pfam" id="PF01551">
    <property type="entry name" value="Peptidase_M23"/>
    <property type="match status" value="1"/>
</dbReference>
<evidence type="ECO:0000313" key="4">
    <source>
        <dbReference type="Proteomes" id="UP001058860"/>
    </source>
</evidence>
<feature type="domain" description="M23ase beta-sheet core" evidence="2">
    <location>
        <begin position="154"/>
        <end position="255"/>
    </location>
</feature>
<protein>
    <submittedName>
        <fullName evidence="3">M23 family metallopeptidase</fullName>
    </submittedName>
</protein>
<dbReference type="CDD" id="cd12797">
    <property type="entry name" value="M23_peptidase"/>
    <property type="match status" value="1"/>
</dbReference>
<dbReference type="InterPro" id="IPR050570">
    <property type="entry name" value="Cell_wall_metabolism_enzyme"/>
</dbReference>
<dbReference type="InterPro" id="IPR011055">
    <property type="entry name" value="Dup_hybrid_motif"/>
</dbReference>
<dbReference type="PANTHER" id="PTHR21666">
    <property type="entry name" value="PEPTIDASE-RELATED"/>
    <property type="match status" value="1"/>
</dbReference>
<dbReference type="RefSeq" id="WP_353863572.1">
    <property type="nucleotide sequence ID" value="NZ_CP088295.1"/>
</dbReference>